<feature type="compositionally biased region" description="Low complexity" evidence="1">
    <location>
        <begin position="16"/>
        <end position="28"/>
    </location>
</feature>
<dbReference type="Proteomes" id="UP000662200">
    <property type="component" value="Unassembled WGS sequence"/>
</dbReference>
<dbReference type="AlphaFoldDB" id="A0A8J3FIP1"/>
<reference evidence="3" key="1">
    <citation type="journal article" date="2014" name="Int. J. Syst. Evol. Microbiol.">
        <title>Complete genome sequence of Corynebacterium casei LMG S-19264T (=DSM 44701T), isolated from a smear-ripened cheese.</title>
        <authorList>
            <consortium name="US DOE Joint Genome Institute (JGI-PGF)"/>
            <person name="Walter F."/>
            <person name="Albersmeier A."/>
            <person name="Kalinowski J."/>
            <person name="Ruckert C."/>
        </authorList>
    </citation>
    <scope>NUCLEOTIDE SEQUENCE</scope>
    <source>
        <strain evidence="3">JCM 3091</strain>
    </source>
</reference>
<feature type="signal peptide" evidence="2">
    <location>
        <begin position="1"/>
        <end position="22"/>
    </location>
</feature>
<name>A0A8J3FIP1_9ACTN</name>
<proteinExistence type="predicted"/>
<dbReference type="RefSeq" id="WP_189113080.1">
    <property type="nucleotide sequence ID" value="NZ_BMQC01000003.1"/>
</dbReference>
<reference evidence="3" key="2">
    <citation type="submission" date="2020-09" db="EMBL/GenBank/DDBJ databases">
        <authorList>
            <person name="Sun Q."/>
            <person name="Ohkuma M."/>
        </authorList>
    </citation>
    <scope>NUCLEOTIDE SEQUENCE</scope>
    <source>
        <strain evidence="3">JCM 3091</strain>
    </source>
</reference>
<comment type="caution">
    <text evidence="3">The sequence shown here is derived from an EMBL/GenBank/DDBJ whole genome shotgun (WGS) entry which is preliminary data.</text>
</comment>
<protein>
    <submittedName>
        <fullName evidence="3">Uncharacterized protein</fullName>
    </submittedName>
</protein>
<evidence type="ECO:0000256" key="2">
    <source>
        <dbReference type="SAM" id="SignalP"/>
    </source>
</evidence>
<organism evidence="3 4">
    <name type="scientific">Pilimelia terevasa</name>
    <dbReference type="NCBI Taxonomy" id="53372"/>
    <lineage>
        <taxon>Bacteria</taxon>
        <taxon>Bacillati</taxon>
        <taxon>Actinomycetota</taxon>
        <taxon>Actinomycetes</taxon>
        <taxon>Micromonosporales</taxon>
        <taxon>Micromonosporaceae</taxon>
        <taxon>Pilimelia</taxon>
    </lineage>
</organism>
<feature type="chain" id="PRO_5035157913" evidence="2">
    <location>
        <begin position="23"/>
        <end position="142"/>
    </location>
</feature>
<sequence>MIGRFRSRPARAAVVAAPPAHAVPGAPRCAESGVSERGGPGTAAGPGVSECGGPAAREVAAAFARYDRVTLAAVTPHLRAGQLAARWDLWMFVERVWDDARQRGDDPAADPRYAAVGALRDLVCSLYESADEAQRLAGDVDY</sequence>
<evidence type="ECO:0000313" key="3">
    <source>
        <dbReference type="EMBL" id="GGK20029.1"/>
    </source>
</evidence>
<accession>A0A8J3FIP1</accession>
<evidence type="ECO:0000256" key="1">
    <source>
        <dbReference type="SAM" id="MobiDB-lite"/>
    </source>
</evidence>
<feature type="region of interest" description="Disordered" evidence="1">
    <location>
        <begin position="16"/>
        <end position="51"/>
    </location>
</feature>
<keyword evidence="4" id="KW-1185">Reference proteome</keyword>
<keyword evidence="2" id="KW-0732">Signal</keyword>
<evidence type="ECO:0000313" key="4">
    <source>
        <dbReference type="Proteomes" id="UP000662200"/>
    </source>
</evidence>
<dbReference type="EMBL" id="BMQC01000003">
    <property type="protein sequence ID" value="GGK20029.1"/>
    <property type="molecule type" value="Genomic_DNA"/>
</dbReference>
<gene>
    <name evidence="3" type="ORF">GCM10010124_10780</name>
</gene>